<feature type="compositionally biased region" description="Polar residues" evidence="1">
    <location>
        <begin position="38"/>
        <end position="58"/>
    </location>
</feature>
<dbReference type="EMBL" id="CBXV010000004">
    <property type="protein sequence ID" value="CDM65014.1"/>
    <property type="molecule type" value="Genomic_DNA"/>
</dbReference>
<name>A0A0B6WXK5_9BACT</name>
<dbReference type="AlphaFoldDB" id="A0A0B6WXK5"/>
<sequence>MRKSIFRQIIAQLLGLGLIFGLTLRLPTEARAQAGRVQPSTTQKKNKRSSGVQPQTGEPQEAPPPDVIGSPQEAETVKVETSVVNVDAVVYHKKTRKLITGLKKENFAIFEDGVQREITNFATPEAPITVAMVLEYSKLTDALGGNWFEPGRYEVLRPMAMFLSQFVRPEDYVSVIAYDMRPTPLTDFTNDPGRIRQVIDLLLRNFPASREANLFDALKFTLIGGKGDAVVLENSKQETMEYAGLAALQGRRTAVILVSSGIDTFSKINYDEARRIVQSAGVPIYIIGTANLFFKKYGDQLEPTDYITGFPGRLTFLQAQNALNTFAKESGGAYFPVTFEGELPSVLQSIDAMLRNQYSLGFKPSAQHDGKPHKIVVKVDVDGDGKFDDKDYVVQHRPYYIAPKG</sequence>
<reference evidence="2 3" key="2">
    <citation type="submission" date="2015-01" db="EMBL/GenBank/DDBJ databases">
        <title>Complete genome sequence of Pyrinomonas methylaliphatogenes type strain K22T.</title>
        <authorList>
            <person name="Lee K.C.Y."/>
            <person name="Power J.F."/>
            <person name="Dunfield P.F."/>
            <person name="Morgan X.C."/>
            <person name="Huttenhower C."/>
            <person name="Stott M.B."/>
        </authorList>
    </citation>
    <scope>NUCLEOTIDE SEQUENCE [LARGE SCALE GENOMIC DNA]</scope>
    <source>
        <strain evidence="2 3">K22</strain>
    </source>
</reference>
<dbReference type="SUPFAM" id="SSF53300">
    <property type="entry name" value="vWA-like"/>
    <property type="match status" value="1"/>
</dbReference>
<evidence type="ECO:0000256" key="1">
    <source>
        <dbReference type="SAM" id="MobiDB-lite"/>
    </source>
</evidence>
<feature type="region of interest" description="Disordered" evidence="1">
    <location>
        <begin position="32"/>
        <end position="70"/>
    </location>
</feature>
<dbReference type="NCBIfam" id="TIGR03436">
    <property type="entry name" value="acidobact_VWFA"/>
    <property type="match status" value="1"/>
</dbReference>
<evidence type="ECO:0000313" key="2">
    <source>
        <dbReference type="EMBL" id="CDM65014.1"/>
    </source>
</evidence>
<gene>
    <name evidence="2" type="ORF">PYK22_01011</name>
</gene>
<dbReference type="OrthoDB" id="105939at2"/>
<keyword evidence="3" id="KW-1185">Reference proteome</keyword>
<dbReference type="RefSeq" id="WP_060635352.1">
    <property type="nucleotide sequence ID" value="NZ_CBXV010000004.1"/>
</dbReference>
<protein>
    <submittedName>
        <fullName evidence="2">von Willebrand factor type A domain</fullName>
    </submittedName>
</protein>
<accession>A0A0B6WXK5</accession>
<dbReference type="Gene3D" id="3.40.50.410">
    <property type="entry name" value="von Willebrand factor, type A domain"/>
    <property type="match status" value="1"/>
</dbReference>
<dbReference type="InterPro" id="IPR036465">
    <property type="entry name" value="vWFA_dom_sf"/>
</dbReference>
<dbReference type="CDD" id="cd00198">
    <property type="entry name" value="vWFA"/>
    <property type="match status" value="1"/>
</dbReference>
<proteinExistence type="predicted"/>
<organism evidence="2 3">
    <name type="scientific">Pyrinomonas methylaliphatogenes</name>
    <dbReference type="NCBI Taxonomy" id="454194"/>
    <lineage>
        <taxon>Bacteria</taxon>
        <taxon>Pseudomonadati</taxon>
        <taxon>Acidobacteriota</taxon>
        <taxon>Blastocatellia</taxon>
        <taxon>Blastocatellales</taxon>
        <taxon>Pyrinomonadaceae</taxon>
        <taxon>Pyrinomonas</taxon>
    </lineage>
</organism>
<evidence type="ECO:0000313" key="3">
    <source>
        <dbReference type="Proteomes" id="UP000031518"/>
    </source>
</evidence>
<reference evidence="2 3" key="1">
    <citation type="submission" date="2013-12" db="EMBL/GenBank/DDBJ databases">
        <authorList>
            <person name="Stott M."/>
        </authorList>
    </citation>
    <scope>NUCLEOTIDE SEQUENCE [LARGE SCALE GENOMIC DNA]</scope>
    <source>
        <strain evidence="2 3">K22</strain>
    </source>
</reference>
<dbReference type="InterPro" id="IPR017802">
    <property type="entry name" value="VWFA-rel_acidobac-type"/>
</dbReference>
<dbReference type="Proteomes" id="UP000031518">
    <property type="component" value="Unassembled WGS sequence"/>
</dbReference>